<reference evidence="2 3" key="1">
    <citation type="submission" date="2024-06" db="EMBL/GenBank/DDBJ databases">
        <title>The Natural Products Discovery Center: Release of the First 8490 Sequenced Strains for Exploring Actinobacteria Biosynthetic Diversity.</title>
        <authorList>
            <person name="Kalkreuter E."/>
            <person name="Kautsar S.A."/>
            <person name="Yang D."/>
            <person name="Bader C.D."/>
            <person name="Teijaro C.N."/>
            <person name="Fluegel L."/>
            <person name="Davis C.M."/>
            <person name="Simpson J.R."/>
            <person name="Lauterbach L."/>
            <person name="Steele A.D."/>
            <person name="Gui C."/>
            <person name="Meng S."/>
            <person name="Li G."/>
            <person name="Viehrig K."/>
            <person name="Ye F."/>
            <person name="Su P."/>
            <person name="Kiefer A.F."/>
            <person name="Nichols A."/>
            <person name="Cepeda A.J."/>
            <person name="Yan W."/>
            <person name="Fan B."/>
            <person name="Jiang Y."/>
            <person name="Adhikari A."/>
            <person name="Zheng C.-J."/>
            <person name="Schuster L."/>
            <person name="Cowan T.M."/>
            <person name="Smanski M.J."/>
            <person name="Chevrette M.G."/>
            <person name="De Carvalho L.P.S."/>
            <person name="Shen B."/>
        </authorList>
    </citation>
    <scope>NUCLEOTIDE SEQUENCE [LARGE SCALE GENOMIC DNA]</scope>
    <source>
        <strain evidence="2 3">NPDC050403</strain>
    </source>
</reference>
<name>A0ABV3FPJ1_9NOCA</name>
<dbReference type="Proteomes" id="UP001551695">
    <property type="component" value="Unassembled WGS sequence"/>
</dbReference>
<comment type="caution">
    <text evidence="2">The sequence shown here is derived from an EMBL/GenBank/DDBJ whole genome shotgun (WGS) entry which is preliminary data.</text>
</comment>
<accession>A0ABV3FPJ1</accession>
<organism evidence="2 3">
    <name type="scientific">Nocardia aurea</name>
    <dbReference type="NCBI Taxonomy" id="2144174"/>
    <lineage>
        <taxon>Bacteria</taxon>
        <taxon>Bacillati</taxon>
        <taxon>Actinomycetota</taxon>
        <taxon>Actinomycetes</taxon>
        <taxon>Mycobacteriales</taxon>
        <taxon>Nocardiaceae</taxon>
        <taxon>Nocardia</taxon>
    </lineage>
</organism>
<dbReference type="EMBL" id="JBFAKC010000003">
    <property type="protein sequence ID" value="MEV0707346.1"/>
    <property type="molecule type" value="Genomic_DNA"/>
</dbReference>
<sequence length="51" mass="4966">MSAHGTEAGENQGGASRPSTSEKAGSKAGGSVGSGKGTRPTPSVMPRKKPV</sequence>
<evidence type="ECO:0000256" key="1">
    <source>
        <dbReference type="SAM" id="MobiDB-lite"/>
    </source>
</evidence>
<gene>
    <name evidence="2" type="ORF">AB0I48_07250</name>
</gene>
<feature type="compositionally biased region" description="Polar residues" evidence="1">
    <location>
        <begin position="13"/>
        <end position="22"/>
    </location>
</feature>
<evidence type="ECO:0000313" key="2">
    <source>
        <dbReference type="EMBL" id="MEV0707346.1"/>
    </source>
</evidence>
<dbReference type="RefSeq" id="WP_157978489.1">
    <property type="nucleotide sequence ID" value="NZ_JBEXKW010000040.1"/>
</dbReference>
<keyword evidence="3" id="KW-1185">Reference proteome</keyword>
<feature type="compositionally biased region" description="Gly residues" evidence="1">
    <location>
        <begin position="27"/>
        <end position="36"/>
    </location>
</feature>
<evidence type="ECO:0000313" key="3">
    <source>
        <dbReference type="Proteomes" id="UP001551695"/>
    </source>
</evidence>
<protein>
    <submittedName>
        <fullName evidence="2">Uncharacterized protein</fullName>
    </submittedName>
</protein>
<feature type="region of interest" description="Disordered" evidence="1">
    <location>
        <begin position="1"/>
        <end position="51"/>
    </location>
</feature>
<proteinExistence type="predicted"/>